<proteinExistence type="predicted"/>
<feature type="region of interest" description="Disordered" evidence="1">
    <location>
        <begin position="70"/>
        <end position="94"/>
    </location>
</feature>
<protein>
    <submittedName>
        <fullName evidence="2">Uncharacterized protein</fullName>
    </submittedName>
</protein>
<dbReference type="AlphaFoldDB" id="A0A4T0BJZ3"/>
<accession>A0A4T0BJZ3</accession>
<feature type="compositionally biased region" description="Basic residues" evidence="1">
    <location>
        <begin position="85"/>
        <end position="94"/>
    </location>
</feature>
<evidence type="ECO:0000313" key="3">
    <source>
        <dbReference type="Proteomes" id="UP000308724"/>
    </source>
</evidence>
<sequence length="94" mass="10323">MALFALCCTADIPSEVDHEESISSDSGLIVQVKDGVVHSVRVHFDTINAELIRIMMITFDIKETQGLVGEDGVFRTKPPDESKKGRPAPRKKLG</sequence>
<feature type="compositionally biased region" description="Basic and acidic residues" evidence="1">
    <location>
        <begin position="72"/>
        <end position="84"/>
    </location>
</feature>
<reference evidence="2 3" key="1">
    <citation type="submission" date="2018-10" db="EMBL/GenBank/DDBJ databases">
        <title>Fifty Aureobasidium pullulans genomes reveal a recombining polyextremotolerant generalist.</title>
        <authorList>
            <person name="Gostincar C."/>
            <person name="Turk M."/>
            <person name="Zajc J."/>
            <person name="Gunde-Cimerman N."/>
        </authorList>
    </citation>
    <scope>NUCLEOTIDE SEQUENCE [LARGE SCALE GENOMIC DNA]</scope>
    <source>
        <strain evidence="2 3">EXF-1645</strain>
    </source>
</reference>
<evidence type="ECO:0000256" key="1">
    <source>
        <dbReference type="SAM" id="MobiDB-lite"/>
    </source>
</evidence>
<dbReference type="Proteomes" id="UP000308724">
    <property type="component" value="Unassembled WGS sequence"/>
</dbReference>
<name>A0A4T0BJZ3_AURPU</name>
<comment type="caution">
    <text evidence="2">The sequence shown here is derived from an EMBL/GenBank/DDBJ whole genome shotgun (WGS) entry which is preliminary data.</text>
</comment>
<dbReference type="EMBL" id="QZBZ01000237">
    <property type="protein sequence ID" value="TIA32455.1"/>
    <property type="molecule type" value="Genomic_DNA"/>
</dbReference>
<organism evidence="2 3">
    <name type="scientific">Aureobasidium pullulans</name>
    <name type="common">Black yeast</name>
    <name type="synonym">Pullularia pullulans</name>
    <dbReference type="NCBI Taxonomy" id="5580"/>
    <lineage>
        <taxon>Eukaryota</taxon>
        <taxon>Fungi</taxon>
        <taxon>Dikarya</taxon>
        <taxon>Ascomycota</taxon>
        <taxon>Pezizomycotina</taxon>
        <taxon>Dothideomycetes</taxon>
        <taxon>Dothideomycetidae</taxon>
        <taxon>Dothideales</taxon>
        <taxon>Saccotheciaceae</taxon>
        <taxon>Aureobasidium</taxon>
    </lineage>
</organism>
<gene>
    <name evidence="2" type="ORF">D6C78_08212</name>
</gene>
<evidence type="ECO:0000313" key="2">
    <source>
        <dbReference type="EMBL" id="TIA32455.1"/>
    </source>
</evidence>